<protein>
    <submittedName>
        <fullName evidence="1">mRNA interferase HigB</fullName>
        <ecNumber evidence="1">3.1.-.-</ecNumber>
    </submittedName>
</protein>
<sequence length="102" mass="12253">MRVISRKRLKEFWETHPNAETSLLLWYQRSCDGEWQSLVDIRKVFPSADLVGNLTVFNIGGNNYRLIAFIDYEYQIVFVRCVLTHAEYDKENWKNDDWFKNS</sequence>
<dbReference type="EMBL" id="SRRZ01000066">
    <property type="protein sequence ID" value="NQE35864.1"/>
    <property type="molecule type" value="Genomic_DNA"/>
</dbReference>
<accession>A0ABX2CZP2</accession>
<keyword evidence="1" id="KW-0378">Hydrolase</keyword>
<dbReference type="InterPro" id="IPR018669">
    <property type="entry name" value="Toxin_HigB"/>
</dbReference>
<proteinExistence type="predicted"/>
<gene>
    <name evidence="1" type="primary">higB_3</name>
    <name evidence="1" type="ORF">E5S67_03626</name>
</gene>
<organism evidence="1 2">
    <name type="scientific">Microcoleus asticus IPMA8</name>
    <dbReference type="NCBI Taxonomy" id="2563858"/>
    <lineage>
        <taxon>Bacteria</taxon>
        <taxon>Bacillati</taxon>
        <taxon>Cyanobacteriota</taxon>
        <taxon>Cyanophyceae</taxon>
        <taxon>Oscillatoriophycideae</taxon>
        <taxon>Oscillatoriales</taxon>
        <taxon>Microcoleaceae</taxon>
        <taxon>Microcoleus</taxon>
        <taxon>Microcoleus asticus</taxon>
    </lineage>
</organism>
<comment type="caution">
    <text evidence="1">The sequence shown here is derived from an EMBL/GenBank/DDBJ whole genome shotgun (WGS) entry which is preliminary data.</text>
</comment>
<dbReference type="Proteomes" id="UP000702425">
    <property type="component" value="Unassembled WGS sequence"/>
</dbReference>
<dbReference type="EC" id="3.1.-.-" evidence="1"/>
<keyword evidence="2" id="KW-1185">Reference proteome</keyword>
<name>A0ABX2CZP2_9CYAN</name>
<evidence type="ECO:0000313" key="1">
    <source>
        <dbReference type="EMBL" id="NQE35864.1"/>
    </source>
</evidence>
<dbReference type="GO" id="GO:0016787">
    <property type="term" value="F:hydrolase activity"/>
    <property type="evidence" value="ECO:0007669"/>
    <property type="project" value="UniProtKB-KW"/>
</dbReference>
<dbReference type="RefSeq" id="WP_172189573.1">
    <property type="nucleotide sequence ID" value="NZ_CAWPPK010000281.1"/>
</dbReference>
<dbReference type="Pfam" id="PF09907">
    <property type="entry name" value="HigB_toxin"/>
    <property type="match status" value="1"/>
</dbReference>
<evidence type="ECO:0000313" key="2">
    <source>
        <dbReference type="Proteomes" id="UP000702425"/>
    </source>
</evidence>
<reference evidence="1 2" key="1">
    <citation type="journal article" date="2020" name="Sci. Rep.">
        <title>A novel cyanobacterial geosmin producer, revising GeoA distribution and dispersion patterns in Bacteria.</title>
        <authorList>
            <person name="Churro C."/>
            <person name="Semedo-Aguiar A.P."/>
            <person name="Silva A.D."/>
            <person name="Pereira-Leal J.B."/>
            <person name="Leite R.B."/>
        </authorList>
    </citation>
    <scope>NUCLEOTIDE SEQUENCE [LARGE SCALE GENOMIC DNA]</scope>
    <source>
        <strain evidence="1 2">IPMA8</strain>
    </source>
</reference>